<reference evidence="2 4" key="2">
    <citation type="submission" date="2020-12" db="EMBL/GenBank/DDBJ databases">
        <title>FDA dAtabase for Regulatory Grade micrObial Sequences (FDA-ARGOS): Supporting development and validation of Infectious Disease Dx tests.</title>
        <authorList>
            <person name="Kerrigan L."/>
            <person name="Long C."/>
            <person name="Tallon L."/>
            <person name="Sadzewicz L."/>
            <person name="Zhao X."/>
            <person name="Boylan J."/>
            <person name="Ott S."/>
            <person name="Bowen H."/>
            <person name="Vavikolanu K."/>
            <person name="Mehta A."/>
            <person name="Aluvathingal J."/>
            <person name="Nadendla S."/>
            <person name="Yan Y."/>
            <person name="Sichtig H."/>
        </authorList>
    </citation>
    <scope>NUCLEOTIDE SEQUENCE [LARGE SCALE GENOMIC DNA]</scope>
    <source>
        <strain evidence="2 4">FDAARGOS_1026</strain>
    </source>
</reference>
<protein>
    <submittedName>
        <fullName evidence="1">Uncharacterized protein</fullName>
    </submittedName>
</protein>
<evidence type="ECO:0000313" key="1">
    <source>
        <dbReference type="EMBL" id="QAT15034.1"/>
    </source>
</evidence>
<name>A0A381AIZ1_BREDI</name>
<dbReference type="Proteomes" id="UP000596117">
    <property type="component" value="Chromosome"/>
</dbReference>
<evidence type="ECO:0000313" key="2">
    <source>
        <dbReference type="EMBL" id="QQB87584.1"/>
    </source>
</evidence>
<dbReference type="AlphaFoldDB" id="A0A381AIZ1"/>
<reference evidence="1 3" key="1">
    <citation type="submission" date="2019-01" db="EMBL/GenBank/DDBJ databases">
        <title>Brevundimonas diminuta Genome sequencing and assembly.</title>
        <authorList>
            <person name="Chen H."/>
        </authorList>
    </citation>
    <scope>NUCLEOTIDE SEQUENCE [LARGE SCALE GENOMIC DNA]</scope>
    <source>
        <strain evidence="1">ATCC</strain>
        <strain evidence="3">ATCC(B) 19146</strain>
    </source>
</reference>
<evidence type="ECO:0000313" key="4">
    <source>
        <dbReference type="Proteomes" id="UP000596117"/>
    </source>
</evidence>
<accession>A0A381AIZ1</accession>
<proteinExistence type="predicted"/>
<dbReference type="RefSeq" id="WP_040345387.1">
    <property type="nucleotide sequence ID" value="NZ_BJNC01000014.1"/>
</dbReference>
<dbReference type="EMBL" id="CP035093">
    <property type="protein sequence ID" value="QAT15034.1"/>
    <property type="molecule type" value="Genomic_DNA"/>
</dbReference>
<evidence type="ECO:0000313" key="3">
    <source>
        <dbReference type="Proteomes" id="UP000287388"/>
    </source>
</evidence>
<gene>
    <name evidence="1" type="ORF">EQG53_12040</name>
    <name evidence="2" type="ORF">I6H83_10405</name>
</gene>
<dbReference type="KEGG" id="bdm:EQG53_12040"/>
<sequence length="425" mass="46935">MATTDDTRDGSFDAVLNRDCFCITLDRTRLSSAIRQQAGEPDLVSALLADRPNLFSGGPVFLSAQDIEAMLVVVAAIEAAARTPAYQEAVLGWGPAIARRDFGPRGVFMGYDFHLGDGGPKLIEVNTNAGGAFLNAFLAHAQGECCREAQDAMRARVMGDFEALVWRMFLNEWALQGRSGQPRTIAIVDDRPKDQYLFPEFLLAQRFFEQRGVTAWVADPSELHFSQGRLEHEGEIVDLVYNRLVDFSLGADGHEALRDAYQNGAVVLTPSPRNHALFADKRNLSLLSDPDMVAGWGLAPDHQRGLSAIPKTTLVTAENAERLWTTRNRYFFKPAGGHGGKAVYRGDKITRRVWAEIQLGGYIAQEFAKPSERRIRVDGEIRSLKLDVRLYVYDGDPLLAAARVYQGQTTNFRTPGGGFAPVFVV</sequence>
<dbReference type="EMBL" id="CP066026">
    <property type="protein sequence ID" value="QQB87584.1"/>
    <property type="molecule type" value="Genomic_DNA"/>
</dbReference>
<dbReference type="Proteomes" id="UP000287388">
    <property type="component" value="Chromosome"/>
</dbReference>
<organism evidence="1 3">
    <name type="scientific">Brevundimonas diminuta</name>
    <name type="common">Pseudomonas diminuta</name>
    <dbReference type="NCBI Taxonomy" id="293"/>
    <lineage>
        <taxon>Bacteria</taxon>
        <taxon>Pseudomonadati</taxon>
        <taxon>Pseudomonadota</taxon>
        <taxon>Alphaproteobacteria</taxon>
        <taxon>Caulobacterales</taxon>
        <taxon>Caulobacteraceae</taxon>
        <taxon>Brevundimonas</taxon>
    </lineage>
</organism>
<dbReference type="GeneID" id="56577029"/>
<keyword evidence="4" id="KW-1185">Reference proteome</keyword>
<dbReference type="SUPFAM" id="SSF56059">
    <property type="entry name" value="Glutathione synthetase ATP-binding domain-like"/>
    <property type="match status" value="1"/>
</dbReference>